<feature type="domain" description="Thyroglobulin type-1" evidence="8">
    <location>
        <begin position="23"/>
        <end position="95"/>
    </location>
</feature>
<evidence type="ECO:0000256" key="3">
    <source>
        <dbReference type="ARBA" id="ARBA00022737"/>
    </source>
</evidence>
<dbReference type="PROSITE" id="PS51162">
    <property type="entry name" value="THYROGLOBULIN_1_2"/>
    <property type="match status" value="1"/>
</dbReference>
<dbReference type="PANTHER" id="PTHR12352">
    <property type="entry name" value="SECRETED MODULAR CALCIUM-BINDING PROTEIN"/>
    <property type="match status" value="1"/>
</dbReference>
<dbReference type="Pfam" id="PF00086">
    <property type="entry name" value="Thyroglobulin_1"/>
    <property type="match status" value="1"/>
</dbReference>
<dbReference type="SUPFAM" id="SSF57610">
    <property type="entry name" value="Thyroglobulin type-1 domain"/>
    <property type="match status" value="1"/>
</dbReference>
<evidence type="ECO:0000313" key="10">
    <source>
        <dbReference type="Proteomes" id="UP000694620"/>
    </source>
</evidence>
<dbReference type="Proteomes" id="UP000694620">
    <property type="component" value="Chromosome 16"/>
</dbReference>
<evidence type="ECO:0000256" key="6">
    <source>
        <dbReference type="PROSITE-ProRule" id="PRU00500"/>
    </source>
</evidence>
<protein>
    <recommendedName>
        <fullName evidence="8">Thyroglobulin type-1 domain-containing protein</fullName>
    </recommendedName>
</protein>
<name>A0A8C4SQN9_ERPCA</name>
<evidence type="ECO:0000256" key="5">
    <source>
        <dbReference type="ARBA" id="ARBA00023180"/>
    </source>
</evidence>
<keyword evidence="10" id="KW-1185">Reference proteome</keyword>
<dbReference type="InterPro" id="IPR036857">
    <property type="entry name" value="Thyroglobulin_1_sf"/>
</dbReference>
<dbReference type="CDD" id="cd00191">
    <property type="entry name" value="TY"/>
    <property type="match status" value="1"/>
</dbReference>
<evidence type="ECO:0000256" key="1">
    <source>
        <dbReference type="ARBA" id="ARBA00004613"/>
    </source>
</evidence>
<keyword evidence="2" id="KW-0964">Secreted</keyword>
<keyword evidence="7" id="KW-0732">Signal</keyword>
<dbReference type="GO" id="GO:0005615">
    <property type="term" value="C:extracellular space"/>
    <property type="evidence" value="ECO:0007669"/>
    <property type="project" value="TreeGrafter"/>
</dbReference>
<organism evidence="9 10">
    <name type="scientific">Erpetoichthys calabaricus</name>
    <name type="common">Rope fish</name>
    <name type="synonym">Calamoichthys calabaricus</name>
    <dbReference type="NCBI Taxonomy" id="27687"/>
    <lineage>
        <taxon>Eukaryota</taxon>
        <taxon>Metazoa</taxon>
        <taxon>Chordata</taxon>
        <taxon>Craniata</taxon>
        <taxon>Vertebrata</taxon>
        <taxon>Euteleostomi</taxon>
        <taxon>Actinopterygii</taxon>
        <taxon>Polypteriformes</taxon>
        <taxon>Polypteridae</taxon>
        <taxon>Erpetoichthys</taxon>
    </lineage>
</organism>
<keyword evidence="4 6" id="KW-1015">Disulfide bond</keyword>
<feature type="disulfide bond" evidence="6">
    <location>
        <begin position="64"/>
        <end position="71"/>
    </location>
</feature>
<dbReference type="PANTHER" id="PTHR12352:SF3">
    <property type="entry name" value="NIDOGEN-2"/>
    <property type="match status" value="1"/>
</dbReference>
<dbReference type="Gene3D" id="4.10.800.10">
    <property type="entry name" value="Thyroglobulin type-1"/>
    <property type="match status" value="1"/>
</dbReference>
<evidence type="ECO:0000256" key="4">
    <source>
        <dbReference type="ARBA" id="ARBA00023157"/>
    </source>
</evidence>
<dbReference type="InterPro" id="IPR000716">
    <property type="entry name" value="Thyroglobulin_1"/>
</dbReference>
<dbReference type="PROSITE" id="PS00484">
    <property type="entry name" value="THYROGLOBULIN_1_1"/>
    <property type="match status" value="1"/>
</dbReference>
<dbReference type="Ensembl" id="ENSECRT00000021027.1">
    <property type="protein sequence ID" value="ENSECRP00000020580.1"/>
    <property type="gene ID" value="ENSECRG00000013829.1"/>
</dbReference>
<keyword evidence="3" id="KW-0677">Repeat</keyword>
<dbReference type="GeneTree" id="ENSGT00940000177331"/>
<sequence>SEHVPWILLVRYVLAMAATSRPKTACERHRDTLLAQLSAQGRLAFLGAYIPQCEEDGSFQPLQCHGSTGHCWCVDSTGVERPGTRTVPGTPPLNCNQPGES</sequence>
<proteinExistence type="predicted"/>
<dbReference type="FunFam" id="4.10.800.10:FF:000001">
    <property type="entry name" value="Testican-3 isoform 2"/>
    <property type="match status" value="1"/>
</dbReference>
<evidence type="ECO:0000259" key="8">
    <source>
        <dbReference type="PROSITE" id="PS51162"/>
    </source>
</evidence>
<comment type="subcellular location">
    <subcellularLocation>
        <location evidence="1">Secreted</location>
    </subcellularLocation>
</comment>
<dbReference type="AlphaFoldDB" id="A0A8C4SQN9"/>
<evidence type="ECO:0000256" key="7">
    <source>
        <dbReference type="SAM" id="SignalP"/>
    </source>
</evidence>
<dbReference type="GO" id="GO:0005604">
    <property type="term" value="C:basement membrane"/>
    <property type="evidence" value="ECO:0007669"/>
    <property type="project" value="TreeGrafter"/>
</dbReference>
<reference evidence="9" key="3">
    <citation type="submission" date="2025-09" db="UniProtKB">
        <authorList>
            <consortium name="Ensembl"/>
        </authorList>
    </citation>
    <scope>IDENTIFICATION</scope>
</reference>
<feature type="signal peptide" evidence="7">
    <location>
        <begin position="1"/>
        <end position="17"/>
    </location>
</feature>
<evidence type="ECO:0000256" key="2">
    <source>
        <dbReference type="ARBA" id="ARBA00022525"/>
    </source>
</evidence>
<evidence type="ECO:0000313" key="9">
    <source>
        <dbReference type="Ensembl" id="ENSECRP00000020580.1"/>
    </source>
</evidence>
<dbReference type="GO" id="GO:0007160">
    <property type="term" value="P:cell-matrix adhesion"/>
    <property type="evidence" value="ECO:0007669"/>
    <property type="project" value="TreeGrafter"/>
</dbReference>
<dbReference type="InterPro" id="IPR051950">
    <property type="entry name" value="Dev_reg/Prot_inhib"/>
</dbReference>
<reference evidence="9" key="1">
    <citation type="submission" date="2021-06" db="EMBL/GenBank/DDBJ databases">
        <authorList>
            <consortium name="Wellcome Sanger Institute Data Sharing"/>
        </authorList>
    </citation>
    <scope>NUCLEOTIDE SEQUENCE [LARGE SCALE GENOMIC DNA]</scope>
</reference>
<accession>A0A8C4SQN9</accession>
<dbReference type="SMART" id="SM00211">
    <property type="entry name" value="TY"/>
    <property type="match status" value="1"/>
</dbReference>
<keyword evidence="5" id="KW-0325">Glycoprotein</keyword>
<reference evidence="9" key="2">
    <citation type="submission" date="2025-08" db="UniProtKB">
        <authorList>
            <consortium name="Ensembl"/>
        </authorList>
    </citation>
    <scope>IDENTIFICATION</scope>
</reference>
<comment type="caution">
    <text evidence="6">Lacks conserved residue(s) required for the propagation of feature annotation.</text>
</comment>
<feature type="chain" id="PRO_5034164310" description="Thyroglobulin type-1 domain-containing protein" evidence="7">
    <location>
        <begin position="18"/>
        <end position="101"/>
    </location>
</feature>